<evidence type="ECO:0000313" key="3">
    <source>
        <dbReference type="EMBL" id="OZG57123.1"/>
    </source>
</evidence>
<evidence type="ECO:0000256" key="2">
    <source>
        <dbReference type="SAM" id="Phobius"/>
    </source>
</evidence>
<dbReference type="AlphaFoldDB" id="A0A261FDS3"/>
<evidence type="ECO:0000313" key="4">
    <source>
        <dbReference type="Proteomes" id="UP000216871"/>
    </source>
</evidence>
<keyword evidence="2" id="KW-1133">Transmembrane helix</keyword>
<organism evidence="3 4">
    <name type="scientific">Bifidobacterium myosotis</name>
    <dbReference type="NCBI Taxonomy" id="1630166"/>
    <lineage>
        <taxon>Bacteria</taxon>
        <taxon>Bacillati</taxon>
        <taxon>Actinomycetota</taxon>
        <taxon>Actinomycetes</taxon>
        <taxon>Bifidobacteriales</taxon>
        <taxon>Bifidobacteriaceae</taxon>
        <taxon>Bifidobacterium</taxon>
    </lineage>
</organism>
<dbReference type="OrthoDB" id="4991144at2"/>
<keyword evidence="2" id="KW-0812">Transmembrane</keyword>
<dbReference type="RefSeq" id="WP_143249182.1">
    <property type="nucleotide sequence ID" value="NZ_MWWW01000032.1"/>
</dbReference>
<sequence>MTEQHPEHHSGPQPWQPSQSHYPQQPQHSGQPGQPHSSEQYGQRDQSGQQTPGAQYGPYNPYPRSGPYGQPNGQAYAHPPAQPNQPNHPTQYPQYPAPTYPGAPRQSANAYSQPQQPQQPHPNPQNPRTQPFPGARQTNPYTPRPANPATPIGASAPAPASSPYYYARPARKRGLGGGGIAAIIITVILIPVLLFAAVMAGFVAVANKAVDDAARQSQQSQSQTPQDTKPTVKYISMKERPSYQETLDYVNGKYTQYSDEALDDLQAFMDKYRIPITDDGGKYVTDFIAVLGKYTSEIKLMGDTIGINAEEMDDLITSYRTDTDTVEGHFLKGEPLAVTVTLTGRDGETYTVDGQNSVELKPLWADLEAKIAAASNSMGSTYAESAQKIVELAGMQVNWDFNAGNQYCTKSSSTNPDMKALEDKETFAYYCPVTPNVIYANPNASGWDTDYAPAAAIRHELAHHAIHMYCGTSHPPIAVQDGIDRTEGVTNSYAIKYLGADRAWTEESARQAAEAQHAQYLMNEYTDKAAEAIHRGECEAVM</sequence>
<feature type="compositionally biased region" description="Low complexity" evidence="1">
    <location>
        <begin position="84"/>
        <end position="94"/>
    </location>
</feature>
<name>A0A261FDS3_9BIFI</name>
<comment type="caution">
    <text evidence="3">The sequence shown here is derived from an EMBL/GenBank/DDBJ whole genome shotgun (WGS) entry which is preliminary data.</text>
</comment>
<accession>A0A261FDS3</accession>
<evidence type="ECO:0000256" key="1">
    <source>
        <dbReference type="SAM" id="MobiDB-lite"/>
    </source>
</evidence>
<gene>
    <name evidence="3" type="ORF">BMYO_2106</name>
</gene>
<feature type="compositionally biased region" description="Low complexity" evidence="1">
    <location>
        <begin position="12"/>
        <end position="38"/>
    </location>
</feature>
<keyword evidence="4" id="KW-1185">Reference proteome</keyword>
<dbReference type="EMBL" id="MWWW01000032">
    <property type="protein sequence ID" value="OZG57123.1"/>
    <property type="molecule type" value="Genomic_DNA"/>
</dbReference>
<protein>
    <submittedName>
        <fullName evidence="3">Uncharacterized protein</fullName>
    </submittedName>
</protein>
<feature type="transmembrane region" description="Helical" evidence="2">
    <location>
        <begin position="180"/>
        <end position="206"/>
    </location>
</feature>
<keyword evidence="2" id="KW-0472">Membrane</keyword>
<dbReference type="Proteomes" id="UP000216871">
    <property type="component" value="Unassembled WGS sequence"/>
</dbReference>
<reference evidence="3 4" key="1">
    <citation type="journal article" date="2017" name="BMC Genomics">
        <title>Comparative genomic and phylogenomic analyses of the Bifidobacteriaceae family.</title>
        <authorList>
            <person name="Lugli G.A."/>
            <person name="Milani C."/>
            <person name="Turroni F."/>
            <person name="Duranti S."/>
            <person name="Mancabelli L."/>
            <person name="Mangifesta M."/>
            <person name="Ferrario C."/>
            <person name="Modesto M."/>
            <person name="Mattarelli P."/>
            <person name="Jiri K."/>
            <person name="van Sinderen D."/>
            <person name="Ventura M."/>
        </authorList>
    </citation>
    <scope>NUCLEOTIDE SEQUENCE [LARGE SCALE GENOMIC DNA]</scope>
    <source>
        <strain evidence="3 4">DSM 100196</strain>
    </source>
</reference>
<proteinExistence type="predicted"/>
<feature type="compositionally biased region" description="Polar residues" evidence="1">
    <location>
        <begin position="39"/>
        <end position="53"/>
    </location>
</feature>
<feature type="compositionally biased region" description="Basic and acidic residues" evidence="1">
    <location>
        <begin position="1"/>
        <end position="10"/>
    </location>
</feature>
<feature type="region of interest" description="Disordered" evidence="1">
    <location>
        <begin position="1"/>
        <end position="159"/>
    </location>
</feature>